<evidence type="ECO:0000256" key="5">
    <source>
        <dbReference type="SAM" id="Phobius"/>
    </source>
</evidence>
<dbReference type="OrthoDB" id="6158579at2759"/>
<accession>A0A1W0WFC2</accession>
<sequence length="540" mass="61031">MVKVVSWPLLVAICHVAGSPSSWPTSADIGAYDFEIVTPTYCGIDSLFSVNYIGATYATGMKELREANPRLNVTHRNIMNSNATTDCLIQRSNVQDVLARWYYQEKRTNSIPVWITPGCMELDYVNQLAHAWNILLITTVNIDATIRNKALAPTWIATTRYSSNCGEFYKGFLQRNNWTTVATVLDLDLNGPPIFTNLAVTTARHLKEYGYKLTSFIRTAQDPAAITLQIDAILLAVRGTCRVVLYYGTASALRHFLIRATKNDMINENYVYIASRPMPHSLFGSFTWQEGRDDDEIVRAAYRSVILVQVIYADEAQQVQRDKLAFIWKGLSKTSTLRIPRELPLIYLENNHGAFQMLGKMLANLTQSGDFDFSTLKSGRHFAAQFYFKTFHLDHTTISLNGAGVRATTQAIKQLNNDTGEIEIFLIAREKKDYSYEWQTIKSPSWYGNSNFPPNEPFCGFAGLAAVCLEKESHWKGMLTVIIIVIFLVSCALFIATILARVYIARHTLNWWLLNEPILQSVRRRLSSIISKKGSNSSLH</sequence>
<dbReference type="Gene3D" id="3.40.50.2300">
    <property type="match status" value="1"/>
</dbReference>
<dbReference type="InterPro" id="IPR028082">
    <property type="entry name" value="Peripla_BP_I"/>
</dbReference>
<dbReference type="Proteomes" id="UP000192578">
    <property type="component" value="Unassembled WGS sequence"/>
</dbReference>
<name>A0A1W0WFC2_HYPEX</name>
<keyword evidence="9" id="KW-1185">Reference proteome</keyword>
<protein>
    <recommendedName>
        <fullName evidence="7">Receptor ligand binding region domain-containing protein</fullName>
    </recommendedName>
</protein>
<reference evidence="9" key="1">
    <citation type="submission" date="2017-01" db="EMBL/GenBank/DDBJ databases">
        <title>Comparative genomics of anhydrobiosis in the tardigrade Hypsibius dujardini.</title>
        <authorList>
            <person name="Yoshida Y."/>
            <person name="Koutsovoulos G."/>
            <person name="Laetsch D."/>
            <person name="Stevens L."/>
            <person name="Kumar S."/>
            <person name="Horikawa D."/>
            <person name="Ishino K."/>
            <person name="Komine S."/>
            <person name="Tomita M."/>
            <person name="Blaxter M."/>
            <person name="Arakawa K."/>
        </authorList>
    </citation>
    <scope>NUCLEOTIDE SEQUENCE [LARGE SCALE GENOMIC DNA]</scope>
    <source>
        <strain evidence="9">Z151</strain>
    </source>
</reference>
<evidence type="ECO:0000256" key="1">
    <source>
        <dbReference type="ARBA" id="ARBA00004370"/>
    </source>
</evidence>
<dbReference type="GO" id="GO:0016020">
    <property type="term" value="C:membrane"/>
    <property type="evidence" value="ECO:0007669"/>
    <property type="project" value="UniProtKB-SubCell"/>
</dbReference>
<keyword evidence="2 5" id="KW-0812">Transmembrane</keyword>
<comment type="caution">
    <text evidence="8">The sequence shown here is derived from an EMBL/GenBank/DDBJ whole genome shotgun (WGS) entry which is preliminary data.</text>
</comment>
<evidence type="ECO:0000313" key="8">
    <source>
        <dbReference type="EMBL" id="OQV13877.1"/>
    </source>
</evidence>
<keyword evidence="4 5" id="KW-0472">Membrane</keyword>
<dbReference type="AlphaFoldDB" id="A0A1W0WFC2"/>
<dbReference type="InterPro" id="IPR001828">
    <property type="entry name" value="ANF_lig-bd_rcpt"/>
</dbReference>
<feature type="chain" id="PRO_5012076939" description="Receptor ligand binding region domain-containing protein" evidence="6">
    <location>
        <begin position="19"/>
        <end position="540"/>
    </location>
</feature>
<keyword evidence="3 5" id="KW-1133">Transmembrane helix</keyword>
<dbReference type="EMBL" id="MTYJ01000114">
    <property type="protein sequence ID" value="OQV13877.1"/>
    <property type="molecule type" value="Genomic_DNA"/>
</dbReference>
<keyword evidence="6" id="KW-0732">Signal</keyword>
<dbReference type="SUPFAM" id="SSF53822">
    <property type="entry name" value="Periplasmic binding protein-like I"/>
    <property type="match status" value="1"/>
</dbReference>
<feature type="transmembrane region" description="Helical" evidence="5">
    <location>
        <begin position="478"/>
        <end position="504"/>
    </location>
</feature>
<comment type="subcellular location">
    <subcellularLocation>
        <location evidence="1">Membrane</location>
    </subcellularLocation>
</comment>
<evidence type="ECO:0000256" key="2">
    <source>
        <dbReference type="ARBA" id="ARBA00022692"/>
    </source>
</evidence>
<dbReference type="Pfam" id="PF01094">
    <property type="entry name" value="ANF_receptor"/>
    <property type="match status" value="1"/>
</dbReference>
<feature type="domain" description="Receptor ligand binding region" evidence="7">
    <location>
        <begin position="118"/>
        <end position="281"/>
    </location>
</feature>
<feature type="signal peptide" evidence="6">
    <location>
        <begin position="1"/>
        <end position="18"/>
    </location>
</feature>
<gene>
    <name evidence="8" type="ORF">BV898_11875</name>
</gene>
<organism evidence="8 9">
    <name type="scientific">Hypsibius exemplaris</name>
    <name type="common">Freshwater tardigrade</name>
    <dbReference type="NCBI Taxonomy" id="2072580"/>
    <lineage>
        <taxon>Eukaryota</taxon>
        <taxon>Metazoa</taxon>
        <taxon>Ecdysozoa</taxon>
        <taxon>Tardigrada</taxon>
        <taxon>Eutardigrada</taxon>
        <taxon>Parachela</taxon>
        <taxon>Hypsibioidea</taxon>
        <taxon>Hypsibiidae</taxon>
        <taxon>Hypsibius</taxon>
    </lineage>
</organism>
<evidence type="ECO:0000256" key="4">
    <source>
        <dbReference type="ARBA" id="ARBA00023136"/>
    </source>
</evidence>
<proteinExistence type="predicted"/>
<evidence type="ECO:0000259" key="7">
    <source>
        <dbReference type="Pfam" id="PF01094"/>
    </source>
</evidence>
<evidence type="ECO:0000313" key="9">
    <source>
        <dbReference type="Proteomes" id="UP000192578"/>
    </source>
</evidence>
<evidence type="ECO:0000256" key="6">
    <source>
        <dbReference type="SAM" id="SignalP"/>
    </source>
</evidence>
<evidence type="ECO:0000256" key="3">
    <source>
        <dbReference type="ARBA" id="ARBA00022989"/>
    </source>
</evidence>